<dbReference type="Pfam" id="PF00494">
    <property type="entry name" value="SQS_PSY"/>
    <property type="match status" value="1"/>
</dbReference>
<organism evidence="1 2">
    <name type="scientific">Oceanibacterium hippocampi</name>
    <dbReference type="NCBI Taxonomy" id="745714"/>
    <lineage>
        <taxon>Bacteria</taxon>
        <taxon>Pseudomonadati</taxon>
        <taxon>Pseudomonadota</taxon>
        <taxon>Alphaproteobacteria</taxon>
        <taxon>Sneathiellales</taxon>
        <taxon>Sneathiellaceae</taxon>
        <taxon>Oceanibacterium</taxon>
    </lineage>
</organism>
<accession>A0A1Y5TAC7</accession>
<sequence length="290" mass="30713">MNESGKAAGKGDDGTMCASLVRDGDHDRYLCGLFVPDALRPRYFAALAFNLELARIREQVSEPMLGLIRLQWWREAIEALDGGRIRGHPVVEALAASGLHGTVGSAPLLAQIEARKRDLEPEPSADEGALVDYARATGGGLARMMLAAVEAADDGAAERAADAVGTAWALLGIARAAPFQGRHGLVLLPAPLLAQAGLDPHELHGGGGGDRLPAAIRPVAERARDLLAEARAVPGPLPSRAIPVLLPATLADLHLRDLKRSGYDPNAASQIRRGVGKPLRLAWYALARRY</sequence>
<proteinExistence type="predicted"/>
<reference evidence="1 2" key="1">
    <citation type="submission" date="2017-03" db="EMBL/GenBank/DDBJ databases">
        <authorList>
            <person name="Afonso C.L."/>
            <person name="Miller P.J."/>
            <person name="Scott M.A."/>
            <person name="Spackman E."/>
            <person name="Goraichik I."/>
            <person name="Dimitrov K.M."/>
            <person name="Suarez D.L."/>
            <person name="Swayne D.E."/>
        </authorList>
    </citation>
    <scope>NUCLEOTIDE SEQUENCE [LARGE SCALE GENOMIC DNA]</scope>
    <source>
        <strain evidence="1 2">CECT 7691</strain>
    </source>
</reference>
<dbReference type="InterPro" id="IPR002060">
    <property type="entry name" value="Squ/phyt_synthse"/>
</dbReference>
<dbReference type="EMBL" id="FWFR01000002">
    <property type="protein sequence ID" value="SLN55877.1"/>
    <property type="molecule type" value="Genomic_DNA"/>
</dbReference>
<gene>
    <name evidence="1" type="ORF">OCH7691_02401</name>
</gene>
<name>A0A1Y5TAC7_9PROT</name>
<dbReference type="Gene3D" id="1.10.600.10">
    <property type="entry name" value="Farnesyl Diphosphate Synthase"/>
    <property type="match status" value="1"/>
</dbReference>
<dbReference type="InParanoid" id="A0A1Y5TAC7"/>
<dbReference type="Proteomes" id="UP000193200">
    <property type="component" value="Unassembled WGS sequence"/>
</dbReference>
<keyword evidence="2" id="KW-1185">Reference proteome</keyword>
<dbReference type="OrthoDB" id="9814909at2"/>
<dbReference type="InterPro" id="IPR008949">
    <property type="entry name" value="Isoprenoid_synthase_dom_sf"/>
</dbReference>
<dbReference type="AlphaFoldDB" id="A0A1Y5TAC7"/>
<dbReference type="RefSeq" id="WP_085883763.1">
    <property type="nucleotide sequence ID" value="NZ_FWFR01000002.1"/>
</dbReference>
<evidence type="ECO:0000313" key="2">
    <source>
        <dbReference type="Proteomes" id="UP000193200"/>
    </source>
</evidence>
<dbReference type="SUPFAM" id="SSF48576">
    <property type="entry name" value="Terpenoid synthases"/>
    <property type="match status" value="1"/>
</dbReference>
<evidence type="ECO:0000313" key="1">
    <source>
        <dbReference type="EMBL" id="SLN55877.1"/>
    </source>
</evidence>
<protein>
    <submittedName>
        <fullName evidence="1">Squalene/phytoene synthase</fullName>
    </submittedName>
</protein>